<keyword evidence="6" id="KW-0010">Activator</keyword>
<accession>A0AAV6VNQ3</accession>
<feature type="domain" description="TACO1/YebC-like second and third" evidence="10">
    <location>
        <begin position="84"/>
        <end position="243"/>
    </location>
</feature>
<gene>
    <name evidence="12" type="ORF">JTE90_014929</name>
</gene>
<dbReference type="EMBL" id="JAFNEN010000055">
    <property type="protein sequence ID" value="KAG8197447.1"/>
    <property type="molecule type" value="Genomic_DNA"/>
</dbReference>
<protein>
    <recommendedName>
        <fullName evidence="8">Translational activator of cytochrome c oxidase 1</fullName>
    </recommendedName>
    <alternativeName>
        <fullName evidence="9">Coiled-coil domain-containing protein 44</fullName>
    </alternativeName>
</protein>
<name>A0AAV6VNQ3_9ARAC</name>
<keyword evidence="13" id="KW-1185">Reference proteome</keyword>
<dbReference type="FunFam" id="3.30.70.980:FF:000008">
    <property type="entry name" value="Translational activator of cytochrome c oxidase 1"/>
    <property type="match status" value="1"/>
</dbReference>
<dbReference type="Gene3D" id="1.10.10.200">
    <property type="match status" value="1"/>
</dbReference>
<evidence type="ECO:0000256" key="7">
    <source>
        <dbReference type="ARBA" id="ARBA00053642"/>
    </source>
</evidence>
<dbReference type="PANTHER" id="PTHR12532:SF0">
    <property type="entry name" value="TRANSLATIONAL ACTIVATOR OF CYTOCHROME C OXIDASE 1"/>
    <property type="match status" value="1"/>
</dbReference>
<comment type="subcellular location">
    <subcellularLocation>
        <location evidence="1">Mitochondrion</location>
    </subcellularLocation>
</comment>
<evidence type="ECO:0000256" key="1">
    <source>
        <dbReference type="ARBA" id="ARBA00004173"/>
    </source>
</evidence>
<evidence type="ECO:0000256" key="2">
    <source>
        <dbReference type="ARBA" id="ARBA00008724"/>
    </source>
</evidence>
<dbReference type="PANTHER" id="PTHR12532">
    <property type="entry name" value="TRANSLATIONAL ACTIVATOR OF CYTOCHROME C OXIDASE 1"/>
    <property type="match status" value="1"/>
</dbReference>
<comment type="function">
    <text evidence="7">Acts as a translational activator of mitochondrially-encoded cytochrome c oxidase 1.</text>
</comment>
<comment type="caution">
    <text evidence="12">The sequence shown here is derived from an EMBL/GenBank/DDBJ whole genome shotgun (WGS) entry which is preliminary data.</text>
</comment>
<feature type="domain" description="TACO1/YebC-like N-terminal" evidence="11">
    <location>
        <begin position="6"/>
        <end position="74"/>
    </location>
</feature>
<organism evidence="12 13">
    <name type="scientific">Oedothorax gibbosus</name>
    <dbReference type="NCBI Taxonomy" id="931172"/>
    <lineage>
        <taxon>Eukaryota</taxon>
        <taxon>Metazoa</taxon>
        <taxon>Ecdysozoa</taxon>
        <taxon>Arthropoda</taxon>
        <taxon>Chelicerata</taxon>
        <taxon>Arachnida</taxon>
        <taxon>Araneae</taxon>
        <taxon>Araneomorphae</taxon>
        <taxon>Entelegynae</taxon>
        <taxon>Araneoidea</taxon>
        <taxon>Linyphiidae</taxon>
        <taxon>Erigoninae</taxon>
        <taxon>Oedothorax</taxon>
    </lineage>
</organism>
<dbReference type="InterPro" id="IPR029072">
    <property type="entry name" value="YebC-like"/>
</dbReference>
<proteinExistence type="inferred from homology"/>
<dbReference type="Pfam" id="PF01709">
    <property type="entry name" value="Transcrip_reg"/>
    <property type="match status" value="1"/>
</dbReference>
<dbReference type="SUPFAM" id="SSF75625">
    <property type="entry name" value="YebC-like"/>
    <property type="match status" value="1"/>
</dbReference>
<evidence type="ECO:0000256" key="5">
    <source>
        <dbReference type="ARBA" id="ARBA00023128"/>
    </source>
</evidence>
<dbReference type="GO" id="GO:0006417">
    <property type="term" value="P:regulation of translation"/>
    <property type="evidence" value="ECO:0007669"/>
    <property type="project" value="UniProtKB-KW"/>
</dbReference>
<evidence type="ECO:0000256" key="6">
    <source>
        <dbReference type="ARBA" id="ARBA00023159"/>
    </source>
</evidence>
<reference evidence="12 13" key="1">
    <citation type="journal article" date="2022" name="Nat. Ecol. Evol.">
        <title>A masculinizing supergene underlies an exaggerated male reproductive morph in a spider.</title>
        <authorList>
            <person name="Hendrickx F."/>
            <person name="De Corte Z."/>
            <person name="Sonet G."/>
            <person name="Van Belleghem S.M."/>
            <person name="Kostlbacher S."/>
            <person name="Vangestel C."/>
        </authorList>
    </citation>
    <scope>NUCLEOTIDE SEQUENCE [LARGE SCALE GENOMIC DNA]</scope>
    <source>
        <strain evidence="12">W744_W776</strain>
    </source>
</reference>
<evidence type="ECO:0000256" key="4">
    <source>
        <dbReference type="ARBA" id="ARBA00023054"/>
    </source>
</evidence>
<keyword evidence="5" id="KW-0496">Mitochondrion</keyword>
<evidence type="ECO:0000259" key="10">
    <source>
        <dbReference type="Pfam" id="PF01709"/>
    </source>
</evidence>
<evidence type="ECO:0000259" key="11">
    <source>
        <dbReference type="Pfam" id="PF20772"/>
    </source>
</evidence>
<evidence type="ECO:0000313" key="13">
    <source>
        <dbReference type="Proteomes" id="UP000827092"/>
    </source>
</evidence>
<dbReference type="FunFam" id="1.10.10.200:FF:000002">
    <property type="entry name" value="Probable transcriptional regulatory protein CLM62_37755"/>
    <property type="match status" value="1"/>
</dbReference>
<keyword evidence="3" id="KW-0810">Translation regulation</keyword>
<dbReference type="Pfam" id="PF20772">
    <property type="entry name" value="TACO1_YebC_N"/>
    <property type="match status" value="1"/>
</dbReference>
<dbReference type="InterPro" id="IPR026564">
    <property type="entry name" value="Transcrip_reg_TACO1-like_dom3"/>
</dbReference>
<dbReference type="AlphaFoldDB" id="A0AAV6VNQ3"/>
<dbReference type="InterPro" id="IPR002876">
    <property type="entry name" value="Transcrip_reg_TACO1-like"/>
</dbReference>
<dbReference type="Gene3D" id="3.30.70.980">
    <property type="match status" value="2"/>
</dbReference>
<keyword evidence="4" id="KW-0175">Coiled coil</keyword>
<dbReference type="GO" id="GO:0005739">
    <property type="term" value="C:mitochondrion"/>
    <property type="evidence" value="ECO:0007669"/>
    <property type="project" value="UniProtKB-SubCell"/>
</dbReference>
<evidence type="ECO:0000256" key="3">
    <source>
        <dbReference type="ARBA" id="ARBA00022845"/>
    </source>
</evidence>
<dbReference type="InterPro" id="IPR048300">
    <property type="entry name" value="TACO1_YebC-like_2nd/3rd_dom"/>
</dbReference>
<evidence type="ECO:0000256" key="8">
    <source>
        <dbReference type="ARBA" id="ARBA00073666"/>
    </source>
</evidence>
<dbReference type="InterPro" id="IPR049083">
    <property type="entry name" value="TACO1_YebC_N"/>
</dbReference>
<sequence length="244" mass="27244">MAGHAKWQNIKHIKDAKDREKSLVCNRYAFLLRSAVREGGADPKLNNKLCTLLEQARKNNVPASVVESALKSSKNSKPPKVGSIEILGPGGCIVVMEYEADNVSTMRHEVKGICKKYGANIMTGEGRWRAVFEKKGIIKALSQKDGQPLDAERALDSAIEAGAEEVQTKEDENEKTYLEFICGADDLHPVKKEIERLYEVEEGYVGYLPINKQQLDEETMTLLDGFLEDLGNMTEVIRIFENAE</sequence>
<dbReference type="InterPro" id="IPR017856">
    <property type="entry name" value="Integrase-like_N"/>
</dbReference>
<evidence type="ECO:0000256" key="9">
    <source>
        <dbReference type="ARBA" id="ARBA00075676"/>
    </source>
</evidence>
<dbReference type="Proteomes" id="UP000827092">
    <property type="component" value="Unassembled WGS sequence"/>
</dbReference>
<comment type="similarity">
    <text evidence="2">Belongs to the TACO1 family.</text>
</comment>
<evidence type="ECO:0000313" key="12">
    <source>
        <dbReference type="EMBL" id="KAG8197447.1"/>
    </source>
</evidence>